<protein>
    <submittedName>
        <fullName evidence="1">Uncharacterized protein</fullName>
    </submittedName>
</protein>
<dbReference type="AlphaFoldDB" id="N9R5A2"/>
<dbReference type="PATRIC" id="fig|1217700.3.peg.3973"/>
<gene>
    <name evidence="1" type="ORF">F902_04092</name>
</gene>
<dbReference type="RefSeq" id="WP_005206270.1">
    <property type="nucleotide sequence ID" value="NZ_KB850073.1"/>
</dbReference>
<comment type="caution">
    <text evidence="1">The sequence shown here is derived from an EMBL/GenBank/DDBJ whole genome shotgun (WGS) entry which is preliminary data.</text>
</comment>
<name>N9R5A2_9GAMM</name>
<proteinExistence type="predicted"/>
<dbReference type="HOGENOM" id="CLU_1830787_0_0_6"/>
<evidence type="ECO:0000313" key="1">
    <source>
        <dbReference type="EMBL" id="ENX53223.1"/>
    </source>
</evidence>
<sequence length="140" mass="15954">MNCSFEPITSNLFRIIGGEHDGLEISVKTNETPESAYNLLSEMPVTHFPQLHDFQFKTMLKTTGLYDVLMSNLEKIKDVDMTFGCLVETVLTISSLKKYIFEDTTKFLQQIITITQDPVLLALDENKIHELWNQALAIVV</sequence>
<accession>N9R5A2</accession>
<evidence type="ECO:0000313" key="2">
    <source>
        <dbReference type="Proteomes" id="UP000013084"/>
    </source>
</evidence>
<dbReference type="Proteomes" id="UP000013084">
    <property type="component" value="Unassembled WGS sequence"/>
</dbReference>
<organism evidence="1 2">
    <name type="scientific">Acinetobacter higginsii</name>
    <dbReference type="NCBI Taxonomy" id="70347"/>
    <lineage>
        <taxon>Bacteria</taxon>
        <taxon>Pseudomonadati</taxon>
        <taxon>Pseudomonadota</taxon>
        <taxon>Gammaproteobacteria</taxon>
        <taxon>Moraxellales</taxon>
        <taxon>Moraxellaceae</taxon>
        <taxon>Acinetobacter</taxon>
    </lineage>
</organism>
<reference evidence="1 2" key="1">
    <citation type="submission" date="2013-02" db="EMBL/GenBank/DDBJ databases">
        <title>The Genome Sequence of Acinetobacter sp. CIP 70.18.</title>
        <authorList>
            <consortium name="The Broad Institute Genome Sequencing Platform"/>
            <consortium name="The Broad Institute Genome Sequencing Center for Infectious Disease"/>
            <person name="Cerqueira G."/>
            <person name="Feldgarden M."/>
            <person name="Courvalin P."/>
            <person name="Perichon B."/>
            <person name="Grillot-Courvalin C."/>
            <person name="Clermont D."/>
            <person name="Rocha E."/>
            <person name="Yoon E.-J."/>
            <person name="Nemec A."/>
            <person name="Walker B."/>
            <person name="Young S.K."/>
            <person name="Zeng Q."/>
            <person name="Gargeya S."/>
            <person name="Fitzgerald M."/>
            <person name="Haas B."/>
            <person name="Abouelleil A."/>
            <person name="Alvarado L."/>
            <person name="Arachchi H.M."/>
            <person name="Berlin A.M."/>
            <person name="Chapman S.B."/>
            <person name="Dewar J."/>
            <person name="Goldberg J."/>
            <person name="Griggs A."/>
            <person name="Gujja S."/>
            <person name="Hansen M."/>
            <person name="Howarth C."/>
            <person name="Imamovic A."/>
            <person name="Larimer J."/>
            <person name="McCowan C."/>
            <person name="Murphy C."/>
            <person name="Neiman D."/>
            <person name="Pearson M."/>
            <person name="Priest M."/>
            <person name="Roberts A."/>
            <person name="Saif S."/>
            <person name="Shea T."/>
            <person name="Sisk P."/>
            <person name="Sykes S."/>
            <person name="Wortman J."/>
            <person name="Nusbaum C."/>
            <person name="Birren B."/>
        </authorList>
    </citation>
    <scope>NUCLEOTIDE SEQUENCE [LARGE SCALE GENOMIC DNA]</scope>
    <source>
        <strain evidence="1 2">CIP 70.18</strain>
    </source>
</reference>
<keyword evidence="2" id="KW-1185">Reference proteome</keyword>
<dbReference type="EMBL" id="APRN01000042">
    <property type="protein sequence ID" value="ENX53223.1"/>
    <property type="molecule type" value="Genomic_DNA"/>
</dbReference>